<keyword evidence="1" id="KW-1133">Transmembrane helix</keyword>
<keyword evidence="1" id="KW-0472">Membrane</keyword>
<comment type="caution">
    <text evidence="2">The sequence shown here is derived from an EMBL/GenBank/DDBJ whole genome shotgun (WGS) entry which is preliminary data.</text>
</comment>
<feature type="transmembrane region" description="Helical" evidence="1">
    <location>
        <begin position="245"/>
        <end position="265"/>
    </location>
</feature>
<keyword evidence="3" id="KW-1185">Reference proteome</keyword>
<organism evidence="2 3">
    <name type="scientific">Phycicoccus duodecadis</name>
    <dbReference type="NCBI Taxonomy" id="173053"/>
    <lineage>
        <taxon>Bacteria</taxon>
        <taxon>Bacillati</taxon>
        <taxon>Actinomycetota</taxon>
        <taxon>Actinomycetes</taxon>
        <taxon>Micrococcales</taxon>
        <taxon>Intrasporangiaceae</taxon>
        <taxon>Phycicoccus</taxon>
    </lineage>
</organism>
<dbReference type="EMBL" id="PJNE01000001">
    <property type="protein sequence ID" value="PKW27175.1"/>
    <property type="molecule type" value="Genomic_DNA"/>
</dbReference>
<dbReference type="AlphaFoldDB" id="A0A2N3YJZ7"/>
<feature type="transmembrane region" description="Helical" evidence="1">
    <location>
        <begin position="205"/>
        <end position="233"/>
    </location>
</feature>
<feature type="transmembrane region" description="Helical" evidence="1">
    <location>
        <begin position="349"/>
        <end position="367"/>
    </location>
</feature>
<dbReference type="Proteomes" id="UP000233781">
    <property type="component" value="Unassembled WGS sequence"/>
</dbReference>
<sequence length="408" mass="43744">MSGSDALRVLAPPARGPVVESRASRWGVPLGVFLASRLVDTVLLVAATGRQIQLTQANFPFYMYRDFPMHPGYLDLITTWDGQYYDAIATEGYATSAGLDPQGRSPAWAFPPGFPVAARALMGVTHWSFPLASTVLNVVLAGVAMVVLYDLVRRSAERFVAVAVVATTSFFVSAPLLQTSYSESAALLLLVLVLRAISDRHWGRAAVWVTALMFTRIITPPLAAVAVGCLVWRWRAGGSVSRGEAVRAALFAGVAVFGGFAWPLVVGRLQPDNPGALRASAAVNQSVSWLVQAYANAGVVALLLVTLGAGILLLAPWTSIGRAMGPELVIWSCTYCAMLLQVTPIQPGMLRYLLLAPGLLLPVLGPVRHQMRGRWVALGLLVVGLALAQWWFVDSLVRVGTTTQRFGP</sequence>
<feature type="transmembrane region" description="Helical" evidence="1">
    <location>
        <begin position="327"/>
        <end position="343"/>
    </location>
</feature>
<feature type="transmembrane region" description="Helical" evidence="1">
    <location>
        <begin position="131"/>
        <end position="152"/>
    </location>
</feature>
<feature type="transmembrane region" description="Helical" evidence="1">
    <location>
        <begin position="159"/>
        <end position="177"/>
    </location>
</feature>
<accession>A0A2N3YJZ7</accession>
<name>A0A2N3YJZ7_9MICO</name>
<keyword evidence="1" id="KW-0812">Transmembrane</keyword>
<protein>
    <recommendedName>
        <fullName evidence="4">Mannosyltransferase PIG-V</fullName>
    </recommendedName>
</protein>
<reference evidence="2 3" key="1">
    <citation type="submission" date="2017-12" db="EMBL/GenBank/DDBJ databases">
        <title>Sequencing the genomes of 1000 Actinobacteria strains.</title>
        <authorList>
            <person name="Klenk H.-P."/>
        </authorList>
    </citation>
    <scope>NUCLEOTIDE SEQUENCE [LARGE SCALE GENOMIC DNA]</scope>
    <source>
        <strain evidence="2 3">DSM 12806</strain>
    </source>
</reference>
<feature type="transmembrane region" description="Helical" evidence="1">
    <location>
        <begin position="293"/>
        <end position="315"/>
    </location>
</feature>
<feature type="transmembrane region" description="Helical" evidence="1">
    <location>
        <begin position="374"/>
        <end position="392"/>
    </location>
</feature>
<evidence type="ECO:0000256" key="1">
    <source>
        <dbReference type="SAM" id="Phobius"/>
    </source>
</evidence>
<proteinExistence type="predicted"/>
<evidence type="ECO:0008006" key="4">
    <source>
        <dbReference type="Google" id="ProtNLM"/>
    </source>
</evidence>
<evidence type="ECO:0000313" key="2">
    <source>
        <dbReference type="EMBL" id="PKW27175.1"/>
    </source>
</evidence>
<gene>
    <name evidence="2" type="ORF">ATL31_2013</name>
</gene>
<evidence type="ECO:0000313" key="3">
    <source>
        <dbReference type="Proteomes" id="UP000233781"/>
    </source>
</evidence>